<comment type="caution">
    <text evidence="1">The sequence shown here is derived from an EMBL/GenBank/DDBJ whole genome shotgun (WGS) entry which is preliminary data.</text>
</comment>
<sequence length="402" mass="45623">MTILEYISWSELLKNTNLTAEHGNDGNRIAMATVSLKQTAHLFVQLLDERARLFANSAQFDVALRDAAAIRAILPRSGLGYLCTGDVHCQQGRYPAAIAMYDQGLKATTESDPYYQQLQKYRLAALANNSKRVDFISQLPLEIVISNIVSRMEVPSNVLYEPLYVSRGWRERIVEQSDGLDFYLDGKWTTLKEGHDQLVRFAPHVRSITGRIHKGIRLDDLFSRAHFSNLIRLDLSYDGSCHIALINGLQLIGNSLTHLVLEWDACYIELYRILESCPNLVSLIADHVDIVVSSPRRYPKMTHLSIYNNQEAVCSDDDAINFLRQFPSLLSLKLDPMRSSSVLTILHEHCPYLQELYYGYNNDYNDDVDELDLHKIEPHPNRKGITSAHLGNAGLPYLTKTT</sequence>
<name>A0A068RYX9_9FUNG</name>
<protein>
    <recommendedName>
        <fullName evidence="3">F-box domain-containing protein</fullName>
    </recommendedName>
</protein>
<dbReference type="InterPro" id="IPR032675">
    <property type="entry name" value="LRR_dom_sf"/>
</dbReference>
<dbReference type="SUPFAM" id="SSF48452">
    <property type="entry name" value="TPR-like"/>
    <property type="match status" value="1"/>
</dbReference>
<keyword evidence="2" id="KW-1185">Reference proteome</keyword>
<accession>A0A068RYX9</accession>
<dbReference type="Gene3D" id="1.25.40.10">
    <property type="entry name" value="Tetratricopeptide repeat domain"/>
    <property type="match status" value="1"/>
</dbReference>
<evidence type="ECO:0000313" key="1">
    <source>
        <dbReference type="EMBL" id="CDH54817.1"/>
    </source>
</evidence>
<dbReference type="SUPFAM" id="SSF52047">
    <property type="entry name" value="RNI-like"/>
    <property type="match status" value="1"/>
</dbReference>
<dbReference type="InterPro" id="IPR011990">
    <property type="entry name" value="TPR-like_helical_dom_sf"/>
</dbReference>
<evidence type="ECO:0000313" key="2">
    <source>
        <dbReference type="Proteomes" id="UP000027586"/>
    </source>
</evidence>
<dbReference type="Gene3D" id="3.80.10.10">
    <property type="entry name" value="Ribonuclease Inhibitor"/>
    <property type="match status" value="1"/>
</dbReference>
<organism evidence="1 2">
    <name type="scientific">Lichtheimia corymbifera JMRC:FSU:9682</name>
    <dbReference type="NCBI Taxonomy" id="1263082"/>
    <lineage>
        <taxon>Eukaryota</taxon>
        <taxon>Fungi</taxon>
        <taxon>Fungi incertae sedis</taxon>
        <taxon>Mucoromycota</taxon>
        <taxon>Mucoromycotina</taxon>
        <taxon>Mucoromycetes</taxon>
        <taxon>Mucorales</taxon>
        <taxon>Lichtheimiaceae</taxon>
        <taxon>Lichtheimia</taxon>
    </lineage>
</organism>
<dbReference type="VEuPathDB" id="FungiDB:LCOR_06034.1"/>
<dbReference type="OrthoDB" id="2218971at2759"/>
<dbReference type="AlphaFoldDB" id="A0A068RYX9"/>
<dbReference type="Proteomes" id="UP000027586">
    <property type="component" value="Unassembled WGS sequence"/>
</dbReference>
<reference evidence="1" key="1">
    <citation type="submission" date="2013-08" db="EMBL/GenBank/DDBJ databases">
        <title>Gene expansion shapes genome architecture in the human pathogen Lichtheimia corymbifera: an evolutionary genomics analysis in the ancient terrestrial Mucorales (Mucoromycotina).</title>
        <authorList>
            <person name="Schwartze V.U."/>
            <person name="Winter S."/>
            <person name="Shelest E."/>
            <person name="Marcet-Houben M."/>
            <person name="Horn F."/>
            <person name="Wehner S."/>
            <person name="Hoffmann K."/>
            <person name="Riege K."/>
            <person name="Sammeth M."/>
            <person name="Nowrousian M."/>
            <person name="Valiante V."/>
            <person name="Linde J."/>
            <person name="Jacobsen I.D."/>
            <person name="Marz M."/>
            <person name="Brakhage A.A."/>
            <person name="Gabaldon T."/>
            <person name="Bocker S."/>
            <person name="Voigt K."/>
        </authorList>
    </citation>
    <scope>NUCLEOTIDE SEQUENCE [LARGE SCALE GENOMIC DNA]</scope>
    <source>
        <strain evidence="1">FSU 9682</strain>
    </source>
</reference>
<proteinExistence type="predicted"/>
<dbReference type="EMBL" id="CBTN010000025">
    <property type="protein sequence ID" value="CDH54817.1"/>
    <property type="molecule type" value="Genomic_DNA"/>
</dbReference>
<evidence type="ECO:0008006" key="3">
    <source>
        <dbReference type="Google" id="ProtNLM"/>
    </source>
</evidence>
<gene>
    <name evidence="1" type="ORF">LCOR_06034.1</name>
</gene>